<protein>
    <submittedName>
        <fullName evidence="2">Uncharacterized protein</fullName>
    </submittedName>
</protein>
<dbReference type="Proteomes" id="UP001187531">
    <property type="component" value="Unassembled WGS sequence"/>
</dbReference>
<gene>
    <name evidence="2" type="ORF">QYM36_004653</name>
</gene>
<proteinExistence type="predicted"/>
<organism evidence="2 3">
    <name type="scientific">Artemia franciscana</name>
    <name type="common">Brine shrimp</name>
    <name type="synonym">Artemia sanfranciscana</name>
    <dbReference type="NCBI Taxonomy" id="6661"/>
    <lineage>
        <taxon>Eukaryota</taxon>
        <taxon>Metazoa</taxon>
        <taxon>Ecdysozoa</taxon>
        <taxon>Arthropoda</taxon>
        <taxon>Crustacea</taxon>
        <taxon>Branchiopoda</taxon>
        <taxon>Anostraca</taxon>
        <taxon>Artemiidae</taxon>
        <taxon>Artemia</taxon>
    </lineage>
</organism>
<dbReference type="AlphaFoldDB" id="A0AA88I451"/>
<evidence type="ECO:0000256" key="1">
    <source>
        <dbReference type="SAM" id="MobiDB-lite"/>
    </source>
</evidence>
<sequence>MMPPMSPKKNDAKKKKDTGRDQKLVKSWMNEKKFQGGLKEATGDPYSAFCRACSVQVLARRIVIIKYSEGIGHTKNVTVVRKDKHVAQRVKAVLYFFFNLLQIGNVTKTSKGLMYLEEQADMLAIVEVCPKFSNTKLTESCISISGYELFFKFLGP</sequence>
<comment type="caution">
    <text evidence="2">The sequence shown here is derived from an EMBL/GenBank/DDBJ whole genome shotgun (WGS) entry which is preliminary data.</text>
</comment>
<dbReference type="EMBL" id="JAVRJZ010000007">
    <property type="protein sequence ID" value="KAK2720843.1"/>
    <property type="molecule type" value="Genomic_DNA"/>
</dbReference>
<reference evidence="2" key="1">
    <citation type="submission" date="2023-07" db="EMBL/GenBank/DDBJ databases">
        <title>Chromosome-level genome assembly of Artemia franciscana.</title>
        <authorList>
            <person name="Jo E."/>
        </authorList>
    </citation>
    <scope>NUCLEOTIDE SEQUENCE</scope>
    <source>
        <tissue evidence="2">Whole body</tissue>
    </source>
</reference>
<name>A0AA88I451_ARTSF</name>
<accession>A0AA88I451</accession>
<keyword evidence="3" id="KW-1185">Reference proteome</keyword>
<feature type="region of interest" description="Disordered" evidence="1">
    <location>
        <begin position="1"/>
        <end position="22"/>
    </location>
</feature>
<evidence type="ECO:0000313" key="3">
    <source>
        <dbReference type="Proteomes" id="UP001187531"/>
    </source>
</evidence>
<evidence type="ECO:0000313" key="2">
    <source>
        <dbReference type="EMBL" id="KAK2720843.1"/>
    </source>
</evidence>